<dbReference type="Gene3D" id="2.40.50.100">
    <property type="match status" value="1"/>
</dbReference>
<proteinExistence type="predicted"/>
<feature type="non-terminal residue" evidence="1">
    <location>
        <position position="1"/>
    </location>
</feature>
<name>A0A383DFU9_9ZZZZ</name>
<gene>
    <name evidence="1" type="ORF">METZ01_LOCUS496043</name>
</gene>
<sequence>VNIKSIIVFIYDFKYGASELETMDEEIMEFGIAHNRKYSRDHLWYQEKDDRLVIGISDYLGADIG</sequence>
<reference evidence="1" key="1">
    <citation type="submission" date="2018-05" db="EMBL/GenBank/DDBJ databases">
        <authorList>
            <person name="Lanie J.A."/>
            <person name="Ng W.-L."/>
            <person name="Kazmierczak K.M."/>
            <person name="Andrzejewski T.M."/>
            <person name="Davidsen T.M."/>
            <person name="Wayne K.J."/>
            <person name="Tettelin H."/>
            <person name="Glass J.I."/>
            <person name="Rusch D."/>
            <person name="Podicherti R."/>
            <person name="Tsui H.-C.T."/>
            <person name="Winkler M.E."/>
        </authorList>
    </citation>
    <scope>NUCLEOTIDE SEQUENCE</scope>
</reference>
<feature type="non-terminal residue" evidence="1">
    <location>
        <position position="65"/>
    </location>
</feature>
<accession>A0A383DFU9</accession>
<dbReference type="EMBL" id="UINC01216866">
    <property type="protein sequence ID" value="SVE43189.1"/>
    <property type="molecule type" value="Genomic_DNA"/>
</dbReference>
<organism evidence="1">
    <name type="scientific">marine metagenome</name>
    <dbReference type="NCBI Taxonomy" id="408172"/>
    <lineage>
        <taxon>unclassified sequences</taxon>
        <taxon>metagenomes</taxon>
        <taxon>ecological metagenomes</taxon>
    </lineage>
</organism>
<evidence type="ECO:0000313" key="1">
    <source>
        <dbReference type="EMBL" id="SVE43189.1"/>
    </source>
</evidence>
<protein>
    <submittedName>
        <fullName evidence="1">Uncharacterized protein</fullName>
    </submittedName>
</protein>
<dbReference type="AlphaFoldDB" id="A0A383DFU9"/>